<evidence type="ECO:0000313" key="1">
    <source>
        <dbReference type="EMBL" id="KAF9052576.1"/>
    </source>
</evidence>
<accession>A0A9P5TX97</accession>
<comment type="caution">
    <text evidence="1">The sequence shown here is derived from an EMBL/GenBank/DDBJ whole genome shotgun (WGS) entry which is preliminary data.</text>
</comment>
<keyword evidence="2" id="KW-1185">Reference proteome</keyword>
<dbReference type="OrthoDB" id="2870864at2759"/>
<proteinExistence type="predicted"/>
<protein>
    <submittedName>
        <fullName evidence="1">Uncharacterized protein</fullName>
    </submittedName>
</protein>
<organism evidence="1 2">
    <name type="scientific">Rhodocollybia butyracea</name>
    <dbReference type="NCBI Taxonomy" id="206335"/>
    <lineage>
        <taxon>Eukaryota</taxon>
        <taxon>Fungi</taxon>
        <taxon>Dikarya</taxon>
        <taxon>Basidiomycota</taxon>
        <taxon>Agaricomycotina</taxon>
        <taxon>Agaricomycetes</taxon>
        <taxon>Agaricomycetidae</taxon>
        <taxon>Agaricales</taxon>
        <taxon>Marasmiineae</taxon>
        <taxon>Omphalotaceae</taxon>
        <taxon>Rhodocollybia</taxon>
    </lineage>
</organism>
<dbReference type="AlphaFoldDB" id="A0A9P5TX97"/>
<reference evidence="1" key="1">
    <citation type="submission" date="2020-11" db="EMBL/GenBank/DDBJ databases">
        <authorList>
            <consortium name="DOE Joint Genome Institute"/>
            <person name="Ahrendt S."/>
            <person name="Riley R."/>
            <person name="Andreopoulos W."/>
            <person name="Labutti K."/>
            <person name="Pangilinan J."/>
            <person name="Ruiz-Duenas F.J."/>
            <person name="Barrasa J.M."/>
            <person name="Sanchez-Garcia M."/>
            <person name="Camarero S."/>
            <person name="Miyauchi S."/>
            <person name="Serrano A."/>
            <person name="Linde D."/>
            <person name="Babiker R."/>
            <person name="Drula E."/>
            <person name="Ayuso-Fernandez I."/>
            <person name="Pacheco R."/>
            <person name="Padilla G."/>
            <person name="Ferreira P."/>
            <person name="Barriuso J."/>
            <person name="Kellner H."/>
            <person name="Castanera R."/>
            <person name="Alfaro M."/>
            <person name="Ramirez L."/>
            <person name="Pisabarro A.G."/>
            <person name="Kuo A."/>
            <person name="Tritt A."/>
            <person name="Lipzen A."/>
            <person name="He G."/>
            <person name="Yan M."/>
            <person name="Ng V."/>
            <person name="Cullen D."/>
            <person name="Martin F."/>
            <person name="Rosso M.-N."/>
            <person name="Henrissat B."/>
            <person name="Hibbett D."/>
            <person name="Martinez A.T."/>
            <person name="Grigoriev I.V."/>
        </authorList>
    </citation>
    <scope>NUCLEOTIDE SEQUENCE</scope>
    <source>
        <strain evidence="1">AH 40177</strain>
    </source>
</reference>
<dbReference type="EMBL" id="JADNRY010000449">
    <property type="protein sequence ID" value="KAF9052576.1"/>
    <property type="molecule type" value="Genomic_DNA"/>
</dbReference>
<sequence>MSNAPKTTPSGKLVLIVTVNVKPGKEGIATEALKVNQEHANSDEAPGIEEYASELFCRSYSISWGLTYGLGVTALKEQLTSPGFQRFVKTLKENDVVDGEMKVEYLDVLVDRGSK</sequence>
<dbReference type="Proteomes" id="UP000772434">
    <property type="component" value="Unassembled WGS sequence"/>
</dbReference>
<name>A0A9P5TX97_9AGAR</name>
<evidence type="ECO:0000313" key="2">
    <source>
        <dbReference type="Proteomes" id="UP000772434"/>
    </source>
</evidence>
<gene>
    <name evidence="1" type="ORF">BDP27DRAFT_1373411</name>
</gene>